<dbReference type="PRINTS" id="PR01537">
    <property type="entry name" value="INTRLKN1R1F"/>
</dbReference>
<dbReference type="SUPFAM" id="SSF52200">
    <property type="entry name" value="Toll/Interleukin receptor TIR domain"/>
    <property type="match status" value="1"/>
</dbReference>
<comment type="similarity">
    <text evidence="2">Belongs to the Toll-like receptor family.</text>
</comment>
<evidence type="ECO:0000256" key="1">
    <source>
        <dbReference type="ARBA" id="ARBA00004479"/>
    </source>
</evidence>
<keyword evidence="7" id="KW-0677">Repeat</keyword>
<dbReference type="PROSITE" id="PS50104">
    <property type="entry name" value="TIR"/>
    <property type="match status" value="1"/>
</dbReference>
<dbReference type="Gene3D" id="3.80.10.10">
    <property type="entry name" value="Ribonuclease Inhibitor"/>
    <property type="match status" value="3"/>
</dbReference>
<keyword evidence="6 13" id="KW-0732">Signal</keyword>
<keyword evidence="9" id="KW-1133">Transmembrane helix</keyword>
<evidence type="ECO:0000256" key="5">
    <source>
        <dbReference type="ARBA" id="ARBA00022692"/>
    </source>
</evidence>
<sequence length="739" mass="84615">MALDTFFIRAFVSVALASMAICTCNISRKEGHLVVKCRKERHFPIGLPPEVKDLDLKGCILQDLSRSDMSKFKQLRSFIANGCHIRRIELGTFDDNLELESLDLSRNPDIEASLKVKTICHISQVNIRIKVLNLAVMNIGSAKFILILRCLEKMKLSALDLSSNKIGRLKDHIFGRLTSLLDLRLANTYPVNVRAFTNLTLLQTLRLGNNELMDFPNFVDKETNKTLLPSLTALYLDYNRIRSLPGEPVDLERLEFLNLRGNQMINITSAGMVKVLPSVKTLFLNTNTRFRLDQSSFNPNLIRLELRDCHGEYSWETRNIFRGLKNMVGLSVSNSHFNGKNKTLGYIFKGMTKLSYLTVDDCGIKEIPDESFRDLVYLKLLSLNHNKISSLSPVLFKDLRSLEKLYLNYNRLTLIRDGSISSLLGTLQIVDLSYNPYACDCNLLWFLKFYRKAEIVIANKNYKGAYMCLSPRELFKVELSSVNMTDADCRHLSLGTKLGISLSSVLVVTACFTLLVYRFRWYMSYAYFLLRAKRREARERNDGIEYAYDAFVVYNRNDVIWVKDKLLPVLEDTARLKLCVHDRDWLCGRDVMDNIVQSIESSRKVLLVVSNAFAISQWCHLEMTLAQHRLQEEDRNALVLVLLERIERKNITPRLLLQMRRQTYLEWTEDDPTGQRLFWKKLRRAVQKPVGSIIHGSSVHQQAPHIAEDSIAPLLGSSTVEAELATCEGNASEANILSE</sequence>
<dbReference type="InterPro" id="IPR000483">
    <property type="entry name" value="Cys-rich_flank_reg_C"/>
</dbReference>
<evidence type="ECO:0000256" key="6">
    <source>
        <dbReference type="ARBA" id="ARBA00022729"/>
    </source>
</evidence>
<protein>
    <recommendedName>
        <fullName evidence="14">TIR domain-containing protein</fullName>
    </recommendedName>
</protein>
<proteinExistence type="inferred from homology"/>
<comment type="caution">
    <text evidence="15">The sequence shown here is derived from an EMBL/GenBank/DDBJ whole genome shotgun (WGS) entry which is preliminary data.</text>
</comment>
<dbReference type="InterPro" id="IPR000157">
    <property type="entry name" value="TIR_dom"/>
</dbReference>
<dbReference type="PIRSF" id="PIRSF037595">
    <property type="entry name" value="Toll-like_receptor"/>
    <property type="match status" value="1"/>
</dbReference>
<evidence type="ECO:0000256" key="9">
    <source>
        <dbReference type="ARBA" id="ARBA00022989"/>
    </source>
</evidence>
<keyword evidence="3" id="KW-0399">Innate immunity</keyword>
<feature type="signal peptide" evidence="13">
    <location>
        <begin position="1"/>
        <end position="17"/>
    </location>
</feature>
<dbReference type="InterPro" id="IPR017241">
    <property type="entry name" value="Toll-like_receptor"/>
</dbReference>
<keyword evidence="4" id="KW-0433">Leucine-rich repeat</keyword>
<keyword evidence="8" id="KW-0391">Immunity</keyword>
<dbReference type="Proteomes" id="UP001208570">
    <property type="component" value="Unassembled WGS sequence"/>
</dbReference>
<keyword evidence="5" id="KW-0812">Transmembrane</keyword>
<dbReference type="EMBL" id="JAODUP010000901">
    <property type="protein sequence ID" value="KAK2142882.1"/>
    <property type="molecule type" value="Genomic_DNA"/>
</dbReference>
<evidence type="ECO:0000256" key="3">
    <source>
        <dbReference type="ARBA" id="ARBA00022588"/>
    </source>
</evidence>
<dbReference type="FunFam" id="3.40.50.10140:FF:000001">
    <property type="entry name" value="Toll-like receptor 2"/>
    <property type="match status" value="1"/>
</dbReference>
<organism evidence="15 16">
    <name type="scientific">Paralvinella palmiformis</name>
    <dbReference type="NCBI Taxonomy" id="53620"/>
    <lineage>
        <taxon>Eukaryota</taxon>
        <taxon>Metazoa</taxon>
        <taxon>Spiralia</taxon>
        <taxon>Lophotrochozoa</taxon>
        <taxon>Annelida</taxon>
        <taxon>Polychaeta</taxon>
        <taxon>Sedentaria</taxon>
        <taxon>Canalipalpata</taxon>
        <taxon>Terebellida</taxon>
        <taxon>Terebelliformia</taxon>
        <taxon>Alvinellidae</taxon>
        <taxon>Paralvinella</taxon>
    </lineage>
</organism>
<dbReference type="SMART" id="SM00255">
    <property type="entry name" value="TIR"/>
    <property type="match status" value="1"/>
</dbReference>
<dbReference type="GO" id="GO:0002224">
    <property type="term" value="P:toll-like receptor signaling pathway"/>
    <property type="evidence" value="ECO:0007669"/>
    <property type="project" value="InterPro"/>
</dbReference>
<dbReference type="GO" id="GO:0045087">
    <property type="term" value="P:innate immune response"/>
    <property type="evidence" value="ECO:0007669"/>
    <property type="project" value="UniProtKB-KW"/>
</dbReference>
<dbReference type="Pfam" id="PF01582">
    <property type="entry name" value="TIR"/>
    <property type="match status" value="1"/>
</dbReference>
<dbReference type="SMART" id="SM00369">
    <property type="entry name" value="LRR_TYP"/>
    <property type="match status" value="7"/>
</dbReference>
<dbReference type="PANTHER" id="PTHR24365:SF530">
    <property type="entry name" value="MSTPROX-RELATED"/>
    <property type="match status" value="1"/>
</dbReference>
<evidence type="ECO:0000256" key="12">
    <source>
        <dbReference type="ARBA" id="ARBA00023180"/>
    </source>
</evidence>
<evidence type="ECO:0000256" key="11">
    <source>
        <dbReference type="ARBA" id="ARBA00023170"/>
    </source>
</evidence>
<dbReference type="AlphaFoldDB" id="A0AAD9MRB0"/>
<dbReference type="InterPro" id="IPR001611">
    <property type="entry name" value="Leu-rich_rpt"/>
</dbReference>
<reference evidence="15" key="1">
    <citation type="journal article" date="2023" name="Mol. Biol. Evol.">
        <title>Third-Generation Sequencing Reveals the Adaptive Role of the Epigenome in Three Deep-Sea Polychaetes.</title>
        <authorList>
            <person name="Perez M."/>
            <person name="Aroh O."/>
            <person name="Sun Y."/>
            <person name="Lan Y."/>
            <person name="Juniper S.K."/>
            <person name="Young C.R."/>
            <person name="Angers B."/>
            <person name="Qian P.Y."/>
        </authorList>
    </citation>
    <scope>NUCLEOTIDE SEQUENCE</scope>
    <source>
        <strain evidence="15">P08H-3</strain>
    </source>
</reference>
<feature type="domain" description="TIR" evidence="14">
    <location>
        <begin position="546"/>
        <end position="686"/>
    </location>
</feature>
<dbReference type="PROSITE" id="PS51450">
    <property type="entry name" value="LRR"/>
    <property type="match status" value="2"/>
</dbReference>
<dbReference type="InterPro" id="IPR032675">
    <property type="entry name" value="LRR_dom_sf"/>
</dbReference>
<keyword evidence="10" id="KW-0472">Membrane</keyword>
<dbReference type="Pfam" id="PF13855">
    <property type="entry name" value="LRR_8"/>
    <property type="match status" value="2"/>
</dbReference>
<keyword evidence="16" id="KW-1185">Reference proteome</keyword>
<evidence type="ECO:0000259" key="14">
    <source>
        <dbReference type="PROSITE" id="PS50104"/>
    </source>
</evidence>
<evidence type="ECO:0000313" key="15">
    <source>
        <dbReference type="EMBL" id="KAK2142882.1"/>
    </source>
</evidence>
<dbReference type="PANTHER" id="PTHR24365">
    <property type="entry name" value="TOLL-LIKE RECEPTOR"/>
    <property type="match status" value="1"/>
</dbReference>
<evidence type="ECO:0000313" key="16">
    <source>
        <dbReference type="Proteomes" id="UP001208570"/>
    </source>
</evidence>
<gene>
    <name evidence="15" type="ORF">LSH36_901g01076</name>
</gene>
<evidence type="ECO:0000256" key="13">
    <source>
        <dbReference type="SAM" id="SignalP"/>
    </source>
</evidence>
<dbReference type="InterPro" id="IPR003591">
    <property type="entry name" value="Leu-rich_rpt_typical-subtyp"/>
</dbReference>
<evidence type="ECO:0000256" key="7">
    <source>
        <dbReference type="ARBA" id="ARBA00022737"/>
    </source>
</evidence>
<accession>A0AAD9MRB0</accession>
<keyword evidence="12" id="KW-0325">Glycoprotein</keyword>
<evidence type="ECO:0000256" key="8">
    <source>
        <dbReference type="ARBA" id="ARBA00022859"/>
    </source>
</evidence>
<evidence type="ECO:0000256" key="4">
    <source>
        <dbReference type="ARBA" id="ARBA00022614"/>
    </source>
</evidence>
<evidence type="ECO:0000256" key="10">
    <source>
        <dbReference type="ARBA" id="ARBA00023136"/>
    </source>
</evidence>
<comment type="subcellular location">
    <subcellularLocation>
        <location evidence="1">Membrane</location>
        <topology evidence="1">Single-pass type I membrane protein</topology>
    </subcellularLocation>
</comment>
<dbReference type="GO" id="GO:0005886">
    <property type="term" value="C:plasma membrane"/>
    <property type="evidence" value="ECO:0007669"/>
    <property type="project" value="TreeGrafter"/>
</dbReference>
<name>A0AAD9MRB0_9ANNE</name>
<dbReference type="Gene3D" id="3.40.50.10140">
    <property type="entry name" value="Toll/interleukin-1 receptor homology (TIR) domain"/>
    <property type="match status" value="1"/>
</dbReference>
<dbReference type="SUPFAM" id="SSF52058">
    <property type="entry name" value="L domain-like"/>
    <property type="match status" value="1"/>
</dbReference>
<dbReference type="SMART" id="SM00082">
    <property type="entry name" value="LRRCT"/>
    <property type="match status" value="1"/>
</dbReference>
<dbReference type="InterPro" id="IPR035897">
    <property type="entry name" value="Toll_tir_struct_dom_sf"/>
</dbReference>
<keyword evidence="11" id="KW-0675">Receptor</keyword>
<evidence type="ECO:0000256" key="2">
    <source>
        <dbReference type="ARBA" id="ARBA00009634"/>
    </source>
</evidence>
<feature type="chain" id="PRO_5041901317" description="TIR domain-containing protein" evidence="13">
    <location>
        <begin position="18"/>
        <end position="739"/>
    </location>
</feature>
<dbReference type="GO" id="GO:0004888">
    <property type="term" value="F:transmembrane signaling receptor activity"/>
    <property type="evidence" value="ECO:0007669"/>
    <property type="project" value="InterPro"/>
</dbReference>